<proteinExistence type="inferred from homology"/>
<dbReference type="Proteomes" id="UP000253426">
    <property type="component" value="Unassembled WGS sequence"/>
</dbReference>
<dbReference type="AlphaFoldDB" id="A0A366H5J4"/>
<dbReference type="GO" id="GO:0140098">
    <property type="term" value="F:catalytic activity, acting on RNA"/>
    <property type="evidence" value="ECO:0007669"/>
    <property type="project" value="UniProtKB-ARBA"/>
</dbReference>
<dbReference type="GO" id="GO:0003723">
    <property type="term" value="F:RNA binding"/>
    <property type="evidence" value="ECO:0007669"/>
    <property type="project" value="InterPro"/>
</dbReference>
<dbReference type="Pfam" id="PF00849">
    <property type="entry name" value="PseudoU_synth_2"/>
    <property type="match status" value="1"/>
</dbReference>
<evidence type="ECO:0000313" key="6">
    <source>
        <dbReference type="Proteomes" id="UP000253426"/>
    </source>
</evidence>
<dbReference type="GO" id="GO:0006364">
    <property type="term" value="P:rRNA processing"/>
    <property type="evidence" value="ECO:0007669"/>
    <property type="project" value="UniProtKB-ARBA"/>
</dbReference>
<dbReference type="InterPro" id="IPR050343">
    <property type="entry name" value="RsuA_PseudoU_synthase"/>
</dbReference>
<dbReference type="InterPro" id="IPR020103">
    <property type="entry name" value="PsdUridine_synth_cat_dom_sf"/>
</dbReference>
<dbReference type="PANTHER" id="PTHR47683">
    <property type="entry name" value="PSEUDOURIDINE SYNTHASE FAMILY PROTEIN-RELATED"/>
    <property type="match status" value="1"/>
</dbReference>
<keyword evidence="2 3" id="KW-0413">Isomerase</keyword>
<dbReference type="InterPro" id="IPR042092">
    <property type="entry name" value="PsdUridine_s_RsuA/RluB/E/F_cat"/>
</dbReference>
<dbReference type="OrthoDB" id="9807213at2"/>
<dbReference type="InterPro" id="IPR006145">
    <property type="entry name" value="PsdUridine_synth_RsuA/RluA"/>
</dbReference>
<dbReference type="Gene3D" id="3.30.70.1560">
    <property type="entry name" value="Alpha-L RNA-binding motif"/>
    <property type="match status" value="1"/>
</dbReference>
<dbReference type="NCBIfam" id="TIGR00093">
    <property type="entry name" value="pseudouridine synthase"/>
    <property type="match status" value="1"/>
</dbReference>
<comment type="similarity">
    <text evidence="1 3">Belongs to the pseudouridine synthase RsuA family.</text>
</comment>
<dbReference type="InterPro" id="IPR018496">
    <property type="entry name" value="PsdUridine_synth_RsuA/RluB_CS"/>
</dbReference>
<evidence type="ECO:0000256" key="1">
    <source>
        <dbReference type="ARBA" id="ARBA00008348"/>
    </source>
</evidence>
<evidence type="ECO:0000256" key="3">
    <source>
        <dbReference type="RuleBase" id="RU003887"/>
    </source>
</evidence>
<gene>
    <name evidence="5" type="ORF">DES53_11467</name>
</gene>
<dbReference type="PANTHER" id="PTHR47683:SF2">
    <property type="entry name" value="RNA-BINDING S4 DOMAIN-CONTAINING PROTEIN"/>
    <property type="match status" value="1"/>
</dbReference>
<evidence type="ECO:0000259" key="4">
    <source>
        <dbReference type="Pfam" id="PF00849"/>
    </source>
</evidence>
<accession>A0A366H5J4</accession>
<protein>
    <recommendedName>
        <fullName evidence="3">Pseudouridine synthase</fullName>
        <ecNumber evidence="3">5.4.99.-</ecNumber>
    </recommendedName>
</protein>
<dbReference type="GO" id="GO:0009982">
    <property type="term" value="F:pseudouridine synthase activity"/>
    <property type="evidence" value="ECO:0007669"/>
    <property type="project" value="InterPro"/>
</dbReference>
<name>A0A366H5J4_9BACT</name>
<keyword evidence="6" id="KW-1185">Reference proteome</keyword>
<dbReference type="RefSeq" id="WP_113961557.1">
    <property type="nucleotide sequence ID" value="NZ_QNRR01000014.1"/>
</dbReference>
<dbReference type="PROSITE" id="PS01149">
    <property type="entry name" value="PSI_RSU"/>
    <property type="match status" value="1"/>
</dbReference>
<reference evidence="5 6" key="1">
    <citation type="submission" date="2018-06" db="EMBL/GenBank/DDBJ databases">
        <title>Genomic Encyclopedia of Type Strains, Phase IV (KMG-IV): sequencing the most valuable type-strain genomes for metagenomic binning, comparative biology and taxonomic classification.</title>
        <authorList>
            <person name="Goeker M."/>
        </authorList>
    </citation>
    <scope>NUCLEOTIDE SEQUENCE [LARGE SCALE GENOMIC DNA]</scope>
    <source>
        <strain evidence="5 6">DSM 25532</strain>
    </source>
</reference>
<evidence type="ECO:0000313" key="5">
    <source>
        <dbReference type="EMBL" id="RBP37329.1"/>
    </source>
</evidence>
<dbReference type="GO" id="GO:0001522">
    <property type="term" value="P:pseudouridine synthesis"/>
    <property type="evidence" value="ECO:0007669"/>
    <property type="project" value="InterPro"/>
</dbReference>
<comment type="caution">
    <text evidence="5">The sequence shown here is derived from an EMBL/GenBank/DDBJ whole genome shotgun (WGS) entry which is preliminary data.</text>
</comment>
<dbReference type="Gene3D" id="3.30.70.580">
    <property type="entry name" value="Pseudouridine synthase I, catalytic domain, N-terminal subdomain"/>
    <property type="match status" value="1"/>
</dbReference>
<feature type="domain" description="Pseudouridine synthase RsuA/RluA-like" evidence="4">
    <location>
        <begin position="2"/>
        <end position="148"/>
    </location>
</feature>
<dbReference type="SUPFAM" id="SSF55120">
    <property type="entry name" value="Pseudouridine synthase"/>
    <property type="match status" value="1"/>
</dbReference>
<dbReference type="EMBL" id="QNRR01000014">
    <property type="protein sequence ID" value="RBP37329.1"/>
    <property type="molecule type" value="Genomic_DNA"/>
</dbReference>
<sequence>MLLAFYKPYGVLSQFTKEHPTHRVLAEFGFPKDVYPIGRLDSDSEGLLLLSDEARWNERLLHPKHAHARTYHAQVERIPDESALDKLRRGVKLPDFTTLPCKAALVEPDPPHLPRVPPIRERKSVPTSWLELTLTEGKNRQVRRMTAAVGFPTLRLIRVAIGQFTLRDSKLEEGKWRELTPAESKLVLDR</sequence>
<dbReference type="InterPro" id="IPR020094">
    <property type="entry name" value="TruA/RsuA/RluB/E/F_N"/>
</dbReference>
<organism evidence="5 6">
    <name type="scientific">Roseimicrobium gellanilyticum</name>
    <dbReference type="NCBI Taxonomy" id="748857"/>
    <lineage>
        <taxon>Bacteria</taxon>
        <taxon>Pseudomonadati</taxon>
        <taxon>Verrucomicrobiota</taxon>
        <taxon>Verrucomicrobiia</taxon>
        <taxon>Verrucomicrobiales</taxon>
        <taxon>Verrucomicrobiaceae</taxon>
        <taxon>Roseimicrobium</taxon>
    </lineage>
</organism>
<dbReference type="InterPro" id="IPR000748">
    <property type="entry name" value="PsdUridine_synth_RsuA/RluB/E/F"/>
</dbReference>
<dbReference type="EC" id="5.4.99.-" evidence="3"/>
<evidence type="ECO:0000256" key="2">
    <source>
        <dbReference type="ARBA" id="ARBA00023235"/>
    </source>
</evidence>